<accession>A0A9P4UPH1</accession>
<reference evidence="1" key="1">
    <citation type="journal article" date="2020" name="Stud. Mycol.">
        <title>101 Dothideomycetes genomes: a test case for predicting lifestyles and emergence of pathogens.</title>
        <authorList>
            <person name="Haridas S."/>
            <person name="Albert R."/>
            <person name="Binder M."/>
            <person name="Bloem J."/>
            <person name="Labutti K."/>
            <person name="Salamov A."/>
            <person name="Andreopoulos B."/>
            <person name="Baker S."/>
            <person name="Barry K."/>
            <person name="Bills G."/>
            <person name="Bluhm B."/>
            <person name="Cannon C."/>
            <person name="Castanera R."/>
            <person name="Culley D."/>
            <person name="Daum C."/>
            <person name="Ezra D."/>
            <person name="Gonzalez J."/>
            <person name="Henrissat B."/>
            <person name="Kuo A."/>
            <person name="Liang C."/>
            <person name="Lipzen A."/>
            <person name="Lutzoni F."/>
            <person name="Magnuson J."/>
            <person name="Mondo S."/>
            <person name="Nolan M."/>
            <person name="Ohm R."/>
            <person name="Pangilinan J."/>
            <person name="Park H.-J."/>
            <person name="Ramirez L."/>
            <person name="Alfaro M."/>
            <person name="Sun H."/>
            <person name="Tritt A."/>
            <person name="Yoshinaga Y."/>
            <person name="Zwiers L.-H."/>
            <person name="Turgeon B."/>
            <person name="Goodwin S."/>
            <person name="Spatafora J."/>
            <person name="Crous P."/>
            <person name="Grigoriev I."/>
        </authorList>
    </citation>
    <scope>NUCLEOTIDE SEQUENCE</scope>
    <source>
        <strain evidence="1">CBS 116435</strain>
    </source>
</reference>
<dbReference type="InterPro" id="IPR011051">
    <property type="entry name" value="RmlC_Cupin_sf"/>
</dbReference>
<comment type="caution">
    <text evidence="1">The sequence shown here is derived from an EMBL/GenBank/DDBJ whole genome shotgun (WGS) entry which is preliminary data.</text>
</comment>
<dbReference type="OrthoDB" id="5276273at2759"/>
<gene>
    <name evidence="1" type="ORF">K431DRAFT_347490</name>
</gene>
<dbReference type="Proteomes" id="UP000799441">
    <property type="component" value="Unassembled WGS sequence"/>
</dbReference>
<sequence length="171" mass="18735">MLKKTLTTAIAVMSFARYTMAVNYTIPYTHMWADEYGVSHVAHCLLTNLQIELLSSGDSPQYLDDLGSTNATTIYTVQPAGWSASWHKNPKVQWIIPLQGEWWIRMTDGNTATMGPGQVALGEDQYAKTISSGPYAGAMGHEASNCHNASVSLMIIQTSWTPTVGQPCHVK</sequence>
<organism evidence="1 2">
    <name type="scientific">Polychaeton citri CBS 116435</name>
    <dbReference type="NCBI Taxonomy" id="1314669"/>
    <lineage>
        <taxon>Eukaryota</taxon>
        <taxon>Fungi</taxon>
        <taxon>Dikarya</taxon>
        <taxon>Ascomycota</taxon>
        <taxon>Pezizomycotina</taxon>
        <taxon>Dothideomycetes</taxon>
        <taxon>Dothideomycetidae</taxon>
        <taxon>Capnodiales</taxon>
        <taxon>Capnodiaceae</taxon>
        <taxon>Polychaeton</taxon>
    </lineage>
</organism>
<dbReference type="SUPFAM" id="SSF51182">
    <property type="entry name" value="RmlC-like cupins"/>
    <property type="match status" value="1"/>
</dbReference>
<dbReference type="AlphaFoldDB" id="A0A9P4UPH1"/>
<proteinExistence type="predicted"/>
<name>A0A9P4UPH1_9PEZI</name>
<evidence type="ECO:0000313" key="1">
    <source>
        <dbReference type="EMBL" id="KAF2720015.1"/>
    </source>
</evidence>
<dbReference type="EMBL" id="MU003804">
    <property type="protein sequence ID" value="KAF2720015.1"/>
    <property type="molecule type" value="Genomic_DNA"/>
</dbReference>
<evidence type="ECO:0000313" key="2">
    <source>
        <dbReference type="Proteomes" id="UP000799441"/>
    </source>
</evidence>
<protein>
    <submittedName>
        <fullName evidence="1">Uncharacterized protein</fullName>
    </submittedName>
</protein>
<keyword evidence="2" id="KW-1185">Reference proteome</keyword>